<dbReference type="PANTHER" id="PTHR39400:SF1">
    <property type="entry name" value="PIG-P DOMAIN-CONTAINING PROTEIN"/>
    <property type="match status" value="1"/>
</dbReference>
<protein>
    <submittedName>
        <fullName evidence="3">Uncharacterized protein</fullName>
    </submittedName>
</protein>
<dbReference type="PANTHER" id="PTHR39400">
    <property type="entry name" value="YALI0E29227P"/>
    <property type="match status" value="1"/>
</dbReference>
<evidence type="ECO:0000256" key="1">
    <source>
        <dbReference type="SAM" id="MobiDB-lite"/>
    </source>
</evidence>
<dbReference type="OMA" id="AHEDWDY"/>
<dbReference type="InterPro" id="IPR029164">
    <property type="entry name" value="PIG-Y"/>
</dbReference>
<dbReference type="AlphaFoldDB" id="A0A4P7MXK7"/>
<keyword evidence="2" id="KW-0812">Transmembrane</keyword>
<feature type="region of interest" description="Disordered" evidence="1">
    <location>
        <begin position="1"/>
        <end position="105"/>
    </location>
</feature>
<dbReference type="VEuPathDB" id="FungiDB:M_BR32_EuGene_00083731"/>
<dbReference type="Proteomes" id="UP000294847">
    <property type="component" value="Chromosome 1"/>
</dbReference>
<sequence length="396" mass="42384">MDASLASAAPPPSAVGGHRGLLSKIPFMRSHGVSQASHQHQHPPPPEGQVHGTVTGVDAGHIPGPSPIPTALQQQKTRRRRGSLRKVALLGRGAQRERRDMSDSSAAAVVAASGISLVVPPKDVDSSTGLAAASSPSFPLSLTAATQVNIANDAESPPGSNTPGKTPRPPSQNNIARPVVGVKSRSTSPSAAAWSALPPIDIPPNTRVVEESSTATASYSTTDDEDALRLPRRASNKSSLLRPGIPSTSGSESYFSGGLPAPRANLQRRRSGNRVRSPLALGSLNSSPMNSGGLIQQAAEWDYDETERWGWIILFITWFVFVMGMGSVTGIWTWVWDVGPDTVYPAWLEAWDDPTLPIDGYYPSLLLLTFVMVWVWVVVSWMGMKYFRHAKINGDH</sequence>
<dbReference type="EMBL" id="CP034204">
    <property type="protein sequence ID" value="QBZ53842.1"/>
    <property type="molecule type" value="Genomic_DNA"/>
</dbReference>
<name>A0A4P7MXK7_PYROR</name>
<keyword evidence="2" id="KW-0472">Membrane</keyword>
<keyword evidence="2" id="KW-1133">Transmembrane helix</keyword>
<evidence type="ECO:0000313" key="3">
    <source>
        <dbReference type="EMBL" id="QBZ53842.1"/>
    </source>
</evidence>
<evidence type="ECO:0000313" key="4">
    <source>
        <dbReference type="Proteomes" id="UP000294847"/>
    </source>
</evidence>
<feature type="transmembrane region" description="Helical" evidence="2">
    <location>
        <begin position="361"/>
        <end position="382"/>
    </location>
</feature>
<feature type="transmembrane region" description="Helical" evidence="2">
    <location>
        <begin position="311"/>
        <end position="335"/>
    </location>
</feature>
<feature type="compositionally biased region" description="Low complexity" evidence="1">
    <location>
        <begin position="211"/>
        <end position="221"/>
    </location>
</feature>
<proteinExistence type="predicted"/>
<evidence type="ECO:0000256" key="2">
    <source>
        <dbReference type="SAM" id="Phobius"/>
    </source>
</evidence>
<reference evidence="3 4" key="1">
    <citation type="journal article" date="2019" name="Mol. Biol. Evol.">
        <title>Blast fungal genomes show frequent chromosomal changes, gene gains and losses, and effector gene turnover.</title>
        <authorList>
            <person name="Gomez Luciano L.B."/>
            <person name="Jason Tsai I."/>
            <person name="Chuma I."/>
            <person name="Tosa Y."/>
            <person name="Chen Y.H."/>
            <person name="Li J.Y."/>
            <person name="Li M.Y."/>
            <person name="Jade Lu M.Y."/>
            <person name="Nakayashiki H."/>
            <person name="Li W.H."/>
        </authorList>
    </citation>
    <scope>NUCLEOTIDE SEQUENCE [LARGE SCALE GENOMIC DNA]</scope>
    <source>
        <strain evidence="3">MZ5-1-6</strain>
    </source>
</reference>
<accession>A0A4P7MXK7</accession>
<gene>
    <name evidence="3" type="ORF">PoMZ_09532</name>
</gene>
<feature type="compositionally biased region" description="Low complexity" evidence="1">
    <location>
        <begin position="184"/>
        <end position="199"/>
    </location>
</feature>
<feature type="region of interest" description="Disordered" evidence="1">
    <location>
        <begin position="152"/>
        <end position="272"/>
    </location>
</feature>
<organism evidence="3 4">
    <name type="scientific">Pyricularia oryzae</name>
    <name type="common">Rice blast fungus</name>
    <name type="synonym">Magnaporthe oryzae</name>
    <dbReference type="NCBI Taxonomy" id="318829"/>
    <lineage>
        <taxon>Eukaryota</taxon>
        <taxon>Fungi</taxon>
        <taxon>Dikarya</taxon>
        <taxon>Ascomycota</taxon>
        <taxon>Pezizomycotina</taxon>
        <taxon>Sordariomycetes</taxon>
        <taxon>Sordariomycetidae</taxon>
        <taxon>Magnaporthales</taxon>
        <taxon>Pyriculariaceae</taxon>
        <taxon>Pyricularia</taxon>
    </lineage>
</organism>
<dbReference type="Pfam" id="PF15159">
    <property type="entry name" value="PIG-Y"/>
    <property type="match status" value="1"/>
</dbReference>